<dbReference type="Pfam" id="PF13306">
    <property type="entry name" value="LRR_5"/>
    <property type="match status" value="3"/>
</dbReference>
<evidence type="ECO:0000313" key="2">
    <source>
        <dbReference type="EMBL" id="HIT17802.1"/>
    </source>
</evidence>
<dbReference type="SUPFAM" id="SSF52058">
    <property type="entry name" value="L domain-like"/>
    <property type="match status" value="1"/>
</dbReference>
<dbReference type="InterPro" id="IPR053139">
    <property type="entry name" value="Surface_bspA-like"/>
</dbReference>
<gene>
    <name evidence="2" type="ORF">IAD04_05470</name>
</gene>
<comment type="caution">
    <text evidence="2">The sequence shown here is derived from an EMBL/GenBank/DDBJ whole genome shotgun (WGS) entry which is preliminary data.</text>
</comment>
<dbReference type="InterPro" id="IPR032675">
    <property type="entry name" value="LRR_dom_sf"/>
</dbReference>
<evidence type="ECO:0000256" key="1">
    <source>
        <dbReference type="ARBA" id="ARBA00004196"/>
    </source>
</evidence>
<dbReference type="Pfam" id="PF09479">
    <property type="entry name" value="Flg_new"/>
    <property type="match status" value="2"/>
</dbReference>
<dbReference type="PANTHER" id="PTHR45661:SF3">
    <property type="entry name" value="IG-LIKE DOMAIN-CONTAINING PROTEIN"/>
    <property type="match status" value="1"/>
</dbReference>
<reference evidence="2" key="1">
    <citation type="submission" date="2020-10" db="EMBL/GenBank/DDBJ databases">
        <authorList>
            <person name="Gilroy R."/>
        </authorList>
    </citation>
    <scope>NUCLEOTIDE SEQUENCE</scope>
    <source>
        <strain evidence="2">14508</strain>
    </source>
</reference>
<sequence>MFFGLSACSGGNDEPKKHTITFYVNGGIYDTIDTAGNETLTLPSTPTNETYVFGGWYFDENVWTQELTSTTYASKPLEMDVSVYAKWNVKTVTVSYVTNGGSELAPTTVNLGDFVPWPVTDAPSNDVVFAGWHLKEDLSDEPLTFPYYPQENVTLYADWAETNITIDGFTLAYQFSDTGTSASGYVIQSYTRPENTVGLHFPEEYKNIPLVEIPSDFAMFFLESSVCESITSLIIPDGVERIGRNAFQGFTNLTSLRIGKNVKYIGGGAFQSSYNLADITFGGSLELVGINALSNTAWYSAQADGAIYVDKALVAYKGTVPASVTVREGTVGISDYAFHNQRNLTEIHLPDTVEAIGDYAFYKTGITQIDLPDNLGMLGNYAFAESKLESIVFPEGFAYDKHHTGWKYGLFRLGGNIFNSCTNLTTVQLSEIYEITNGMFEYCTSLTTLTLPASAKNIMDAFTDSGLQQLTILSEEPVQLNANKLPETVTAIYVPAGVKEKMEKLAEEDENYAYYWPEEKLALIIELNV</sequence>
<dbReference type="GO" id="GO:0030313">
    <property type="term" value="C:cell envelope"/>
    <property type="evidence" value="ECO:0007669"/>
    <property type="project" value="UniProtKB-SubCell"/>
</dbReference>
<dbReference type="EMBL" id="DVKI01000172">
    <property type="protein sequence ID" value="HIT17802.1"/>
    <property type="molecule type" value="Genomic_DNA"/>
</dbReference>
<reference evidence="2" key="2">
    <citation type="journal article" date="2021" name="PeerJ">
        <title>Extensive microbial diversity within the chicken gut microbiome revealed by metagenomics and culture.</title>
        <authorList>
            <person name="Gilroy R."/>
            <person name="Ravi A."/>
            <person name="Getino M."/>
            <person name="Pursley I."/>
            <person name="Horton D.L."/>
            <person name="Alikhan N.F."/>
            <person name="Baker D."/>
            <person name="Gharbi K."/>
            <person name="Hall N."/>
            <person name="Watson M."/>
            <person name="Adriaenssens E.M."/>
            <person name="Foster-Nyarko E."/>
            <person name="Jarju S."/>
            <person name="Secka A."/>
            <person name="Antonio M."/>
            <person name="Oren A."/>
            <person name="Chaudhuri R.R."/>
            <person name="La Ragione R."/>
            <person name="Hildebrand F."/>
            <person name="Pallen M.J."/>
        </authorList>
    </citation>
    <scope>NUCLEOTIDE SEQUENCE</scope>
    <source>
        <strain evidence="2">14508</strain>
    </source>
</reference>
<dbReference type="Proteomes" id="UP000886893">
    <property type="component" value="Unassembled WGS sequence"/>
</dbReference>
<dbReference type="Gene3D" id="3.80.10.10">
    <property type="entry name" value="Ribonuclease Inhibitor"/>
    <property type="match status" value="2"/>
</dbReference>
<dbReference type="InterPro" id="IPR042229">
    <property type="entry name" value="Listeria/Bacterioides_rpt_sf"/>
</dbReference>
<protein>
    <submittedName>
        <fullName evidence="2">Leucine-rich repeat protein</fullName>
    </submittedName>
</protein>
<organism evidence="2 3">
    <name type="scientific">Candidatus Caccosoma faecigallinarum</name>
    <dbReference type="NCBI Taxonomy" id="2840720"/>
    <lineage>
        <taxon>Bacteria</taxon>
        <taxon>Bacillati</taxon>
        <taxon>Bacillota</taxon>
        <taxon>Bacillota incertae sedis</taxon>
        <taxon>Candidatus Caccosoma</taxon>
    </lineage>
</organism>
<comment type="subcellular location">
    <subcellularLocation>
        <location evidence="1">Cell envelope</location>
    </subcellularLocation>
</comment>
<dbReference type="AlphaFoldDB" id="A0A9D1KA07"/>
<name>A0A9D1KA07_9FIRM</name>
<accession>A0A9D1KA07</accession>
<dbReference type="InterPro" id="IPR026906">
    <property type="entry name" value="LRR_5"/>
</dbReference>
<dbReference type="PANTHER" id="PTHR45661">
    <property type="entry name" value="SURFACE ANTIGEN"/>
    <property type="match status" value="1"/>
</dbReference>
<dbReference type="InterPro" id="IPR013378">
    <property type="entry name" value="InlB-like_B-rpt"/>
</dbReference>
<proteinExistence type="predicted"/>
<dbReference type="Gene3D" id="2.60.40.4270">
    <property type="entry name" value="Listeria-Bacteroides repeat domain"/>
    <property type="match status" value="2"/>
</dbReference>
<evidence type="ECO:0000313" key="3">
    <source>
        <dbReference type="Proteomes" id="UP000886893"/>
    </source>
</evidence>